<dbReference type="AlphaFoldDB" id="A0A7S4KJY3"/>
<dbReference type="EMBL" id="HBKR01011655">
    <property type="protein sequence ID" value="CAE2297408.1"/>
    <property type="molecule type" value="Transcribed_RNA"/>
</dbReference>
<dbReference type="GO" id="GO:0003838">
    <property type="term" value="F:sterol 24-C-methyltransferase activity"/>
    <property type="evidence" value="ECO:0007669"/>
    <property type="project" value="TreeGrafter"/>
</dbReference>
<name>A0A7S4KJY3_9EUKA</name>
<proteinExistence type="predicted"/>
<sequence>MGAGLLICLVFLVFFRTIMTNLSLFWYRISTSCLALKTLYFLPQSTVDSFMQSYELFDQEAVTDSVNDERHIQNYYAVINQLCAIGEVEKMYIPPIMDLNCTIFENQILFERKMARDLDLKPNAHVLDVGCGRGRVAHHVSTVTGAKVTGINIDKTQIEIAELHAQRTGYNDRLTFKVANFNNPLPFQNEYFDGLYQIQVFTYAKDREALFKELYRVLQPGAKMSFLDWFVLENYDPSNMRHVDIMNRVKPLIGAVSTISPKEMVDDLEKVGFKVLLSENASINGYQYQLIDRADSFYRLFTSIINCLVCVRITPRHFKTLFDRLTKDGQAFVEGDRLGLFTTSHQIIAQKPLYPSNSAKWVAH</sequence>
<gene>
    <name evidence="3" type="ORF">NAES01612_LOCUS7745</name>
</gene>
<dbReference type="Pfam" id="PF08241">
    <property type="entry name" value="Methyltransf_11"/>
    <property type="match status" value="1"/>
</dbReference>
<keyword evidence="1" id="KW-0808">Transferase</keyword>
<protein>
    <recommendedName>
        <fullName evidence="2">Methyltransferase type 11 domain-containing protein</fullName>
    </recommendedName>
</protein>
<reference evidence="3" key="1">
    <citation type="submission" date="2021-01" db="EMBL/GenBank/DDBJ databases">
        <authorList>
            <person name="Corre E."/>
            <person name="Pelletier E."/>
            <person name="Niang G."/>
            <person name="Scheremetjew M."/>
            <person name="Finn R."/>
            <person name="Kale V."/>
            <person name="Holt S."/>
            <person name="Cochrane G."/>
            <person name="Meng A."/>
            <person name="Brown T."/>
            <person name="Cohen L."/>
        </authorList>
    </citation>
    <scope>NUCLEOTIDE SEQUENCE</scope>
    <source>
        <strain evidence="3">SoJaBio B1-5/56/2</strain>
    </source>
</reference>
<dbReference type="InterPro" id="IPR013216">
    <property type="entry name" value="Methyltransf_11"/>
</dbReference>
<dbReference type="PANTHER" id="PTHR44068:SF4">
    <property type="entry name" value="S-ADENOSYL-METHIONINE-STEROL-C-METHYLTRANSFERAS (AFU_ORTHOLOGUE AFUA_4G09190)"/>
    <property type="match status" value="1"/>
</dbReference>
<organism evidence="3">
    <name type="scientific">Paramoeba aestuarina</name>
    <dbReference type="NCBI Taxonomy" id="180227"/>
    <lineage>
        <taxon>Eukaryota</taxon>
        <taxon>Amoebozoa</taxon>
        <taxon>Discosea</taxon>
        <taxon>Flabellinia</taxon>
        <taxon>Dactylopodida</taxon>
        <taxon>Paramoebidae</taxon>
        <taxon>Paramoeba</taxon>
    </lineage>
</organism>
<accession>A0A7S4KJY3</accession>
<dbReference type="SUPFAM" id="SSF53335">
    <property type="entry name" value="S-adenosyl-L-methionine-dependent methyltransferases"/>
    <property type="match status" value="1"/>
</dbReference>
<dbReference type="GO" id="GO:0005783">
    <property type="term" value="C:endoplasmic reticulum"/>
    <property type="evidence" value="ECO:0007669"/>
    <property type="project" value="TreeGrafter"/>
</dbReference>
<evidence type="ECO:0000313" key="3">
    <source>
        <dbReference type="EMBL" id="CAE2297408.1"/>
    </source>
</evidence>
<feature type="domain" description="Methyltransferase type 11" evidence="2">
    <location>
        <begin position="127"/>
        <end position="224"/>
    </location>
</feature>
<dbReference type="InterPro" id="IPR050447">
    <property type="entry name" value="Erg6_SMT_methyltransf"/>
</dbReference>
<dbReference type="PANTHER" id="PTHR44068">
    <property type="entry name" value="ZGC:194242"/>
    <property type="match status" value="1"/>
</dbReference>
<evidence type="ECO:0000256" key="1">
    <source>
        <dbReference type="ARBA" id="ARBA00022679"/>
    </source>
</evidence>
<dbReference type="InterPro" id="IPR029063">
    <property type="entry name" value="SAM-dependent_MTases_sf"/>
</dbReference>
<evidence type="ECO:0000259" key="2">
    <source>
        <dbReference type="Pfam" id="PF08241"/>
    </source>
</evidence>
<dbReference type="GO" id="GO:0006696">
    <property type="term" value="P:ergosterol biosynthetic process"/>
    <property type="evidence" value="ECO:0007669"/>
    <property type="project" value="TreeGrafter"/>
</dbReference>
<dbReference type="Gene3D" id="3.40.50.150">
    <property type="entry name" value="Vaccinia Virus protein VP39"/>
    <property type="match status" value="1"/>
</dbReference>
<dbReference type="CDD" id="cd02440">
    <property type="entry name" value="AdoMet_MTases"/>
    <property type="match status" value="1"/>
</dbReference>